<dbReference type="GO" id="GO:0005975">
    <property type="term" value="P:carbohydrate metabolic process"/>
    <property type="evidence" value="ECO:0007669"/>
    <property type="project" value="InterPro"/>
</dbReference>
<comment type="caution">
    <text evidence="3">The sequence shown here is derived from an EMBL/GenBank/DDBJ whole genome shotgun (WGS) entry which is preliminary data.</text>
</comment>
<evidence type="ECO:0000259" key="2">
    <source>
        <dbReference type="PROSITE" id="PS51762"/>
    </source>
</evidence>
<feature type="chain" id="PRO_5041997170" evidence="1">
    <location>
        <begin position="21"/>
        <end position="325"/>
    </location>
</feature>
<dbReference type="GO" id="GO:0004553">
    <property type="term" value="F:hydrolase activity, hydrolyzing O-glycosyl compounds"/>
    <property type="evidence" value="ECO:0007669"/>
    <property type="project" value="InterPro"/>
</dbReference>
<dbReference type="Proteomes" id="UP001281003">
    <property type="component" value="Unassembled WGS sequence"/>
</dbReference>
<dbReference type="InterPro" id="IPR000757">
    <property type="entry name" value="Beta-glucanase-like"/>
</dbReference>
<name>A0AAE0PHX3_SORBR</name>
<dbReference type="EMBL" id="JAUTDP010000004">
    <property type="protein sequence ID" value="KAK3399825.1"/>
    <property type="molecule type" value="Genomic_DNA"/>
</dbReference>
<gene>
    <name evidence="3" type="ORF">B0T20DRAFT_349196</name>
</gene>
<dbReference type="PROSITE" id="PS51762">
    <property type="entry name" value="GH16_2"/>
    <property type="match status" value="1"/>
</dbReference>
<dbReference type="PANTHER" id="PTHR10963">
    <property type="entry name" value="GLYCOSYL HYDROLASE-RELATED"/>
    <property type="match status" value="1"/>
</dbReference>
<organism evidence="3 4">
    <name type="scientific">Sordaria brevicollis</name>
    <dbReference type="NCBI Taxonomy" id="83679"/>
    <lineage>
        <taxon>Eukaryota</taxon>
        <taxon>Fungi</taxon>
        <taxon>Dikarya</taxon>
        <taxon>Ascomycota</taxon>
        <taxon>Pezizomycotina</taxon>
        <taxon>Sordariomycetes</taxon>
        <taxon>Sordariomycetidae</taxon>
        <taxon>Sordariales</taxon>
        <taxon>Sordariaceae</taxon>
        <taxon>Sordaria</taxon>
    </lineage>
</organism>
<evidence type="ECO:0000256" key="1">
    <source>
        <dbReference type="SAM" id="SignalP"/>
    </source>
</evidence>
<dbReference type="SUPFAM" id="SSF49899">
    <property type="entry name" value="Concanavalin A-like lectins/glucanases"/>
    <property type="match status" value="1"/>
</dbReference>
<dbReference type="CDD" id="cd02182">
    <property type="entry name" value="GH16_Strep_laminarinase_like"/>
    <property type="match status" value="1"/>
</dbReference>
<sequence>MGVFSVVLTAGLALLGGAQAAATPAPEWGYGPAGAYNVYLPKGFKKALFVENFSLYRPGSLPTSARWTFDLGTSYPGGPGNWGTGEVQTYTASTSNIVTTTSGTLQITPVKNPVTGKWTSSRIETVASRDIVCPAGKAIRVEAWIKLGDLPVSKQLGIWPAFWMLSSAYRGNYWNWPMIGEIDILENVNGASSAWQTIHCGPNAPGGPCNEYTGITNQVSLDRSKFHKYSVDIDRTNAGGSWRGEKLVWRIDGNVVFSVDGNRVDNETAWTAITRTPKFMLLNVAVGGSFPDNVANPSLGRTPTTATVGGKGSAMEVRYVAVFST</sequence>
<evidence type="ECO:0000313" key="3">
    <source>
        <dbReference type="EMBL" id="KAK3399825.1"/>
    </source>
</evidence>
<dbReference type="AlphaFoldDB" id="A0AAE0PHX3"/>
<dbReference type="Pfam" id="PF26113">
    <property type="entry name" value="GH16_XgeA"/>
    <property type="match status" value="1"/>
</dbReference>
<feature type="signal peptide" evidence="1">
    <location>
        <begin position="1"/>
        <end position="20"/>
    </location>
</feature>
<protein>
    <submittedName>
        <fullName evidence="3">Concanavalin A-like lectin/glucanase domain-containing protein</fullName>
    </submittedName>
</protein>
<keyword evidence="4" id="KW-1185">Reference proteome</keyword>
<proteinExistence type="predicted"/>
<evidence type="ECO:0000313" key="4">
    <source>
        <dbReference type="Proteomes" id="UP001281003"/>
    </source>
</evidence>
<accession>A0AAE0PHX3</accession>
<dbReference type="InterPro" id="IPR050546">
    <property type="entry name" value="Glycosyl_Hydrlase_16"/>
</dbReference>
<dbReference type="PANTHER" id="PTHR10963:SF60">
    <property type="entry name" value="GRAM-NEGATIVE BACTERIA-BINDING PROTEIN 1-RELATED"/>
    <property type="match status" value="1"/>
</dbReference>
<dbReference type="Gene3D" id="2.60.120.200">
    <property type="match status" value="1"/>
</dbReference>
<reference evidence="3" key="2">
    <citation type="submission" date="2023-07" db="EMBL/GenBank/DDBJ databases">
        <authorList>
            <consortium name="Lawrence Berkeley National Laboratory"/>
            <person name="Haridas S."/>
            <person name="Hensen N."/>
            <person name="Bonometti L."/>
            <person name="Westerberg I."/>
            <person name="Brannstrom I.O."/>
            <person name="Guillou S."/>
            <person name="Cros-Aarteil S."/>
            <person name="Calhoun S."/>
            <person name="Kuo A."/>
            <person name="Mondo S."/>
            <person name="Pangilinan J."/>
            <person name="Riley R."/>
            <person name="LaButti K."/>
            <person name="Andreopoulos B."/>
            <person name="Lipzen A."/>
            <person name="Chen C."/>
            <person name="Yanf M."/>
            <person name="Daum C."/>
            <person name="Ng V."/>
            <person name="Clum A."/>
            <person name="Steindorff A."/>
            <person name="Ohm R."/>
            <person name="Martin F."/>
            <person name="Silar P."/>
            <person name="Natvig D."/>
            <person name="Lalanne C."/>
            <person name="Gautier V."/>
            <person name="Ament-velasquez S.L."/>
            <person name="Kruys A."/>
            <person name="Hutchinson M.I."/>
            <person name="Powell A.J."/>
            <person name="Barry K."/>
            <person name="Miller A.N."/>
            <person name="Grigoriev I.V."/>
            <person name="Debuchy R."/>
            <person name="Gladieux P."/>
            <person name="Thoren M.H."/>
            <person name="Johannesson H."/>
        </authorList>
    </citation>
    <scope>NUCLEOTIDE SEQUENCE</scope>
    <source>
        <strain evidence="3">FGSC 1904</strain>
    </source>
</reference>
<dbReference type="InterPro" id="IPR013320">
    <property type="entry name" value="ConA-like_dom_sf"/>
</dbReference>
<feature type="domain" description="GH16" evidence="2">
    <location>
        <begin position="26"/>
        <end position="325"/>
    </location>
</feature>
<keyword evidence="1" id="KW-0732">Signal</keyword>
<reference evidence="3" key="1">
    <citation type="journal article" date="2023" name="Mol. Phylogenet. Evol.">
        <title>Genome-scale phylogeny and comparative genomics of the fungal order Sordariales.</title>
        <authorList>
            <person name="Hensen N."/>
            <person name="Bonometti L."/>
            <person name="Westerberg I."/>
            <person name="Brannstrom I.O."/>
            <person name="Guillou S."/>
            <person name="Cros-Aarteil S."/>
            <person name="Calhoun S."/>
            <person name="Haridas S."/>
            <person name="Kuo A."/>
            <person name="Mondo S."/>
            <person name="Pangilinan J."/>
            <person name="Riley R."/>
            <person name="LaButti K."/>
            <person name="Andreopoulos B."/>
            <person name="Lipzen A."/>
            <person name="Chen C."/>
            <person name="Yan M."/>
            <person name="Daum C."/>
            <person name="Ng V."/>
            <person name="Clum A."/>
            <person name="Steindorff A."/>
            <person name="Ohm R.A."/>
            <person name="Martin F."/>
            <person name="Silar P."/>
            <person name="Natvig D.O."/>
            <person name="Lalanne C."/>
            <person name="Gautier V."/>
            <person name="Ament-Velasquez S.L."/>
            <person name="Kruys A."/>
            <person name="Hutchinson M.I."/>
            <person name="Powell A.J."/>
            <person name="Barry K."/>
            <person name="Miller A.N."/>
            <person name="Grigoriev I.V."/>
            <person name="Debuchy R."/>
            <person name="Gladieux P."/>
            <person name="Hiltunen Thoren M."/>
            <person name="Johannesson H."/>
        </authorList>
    </citation>
    <scope>NUCLEOTIDE SEQUENCE</scope>
    <source>
        <strain evidence="3">FGSC 1904</strain>
    </source>
</reference>